<dbReference type="OrthoDB" id="5960270at2759"/>
<dbReference type="PANTHER" id="PTHR34179:SF1">
    <property type="entry name" value="TUMOR PROTEIN P53-INDUCIBLE PROTEIN 13"/>
    <property type="match status" value="1"/>
</dbReference>
<keyword evidence="3" id="KW-1185">Reference proteome</keyword>
<name>A0A7M7R554_APIME</name>
<evidence type="ECO:0000313" key="2">
    <source>
        <dbReference type="EnsemblMetazoa" id="XP_391879"/>
    </source>
</evidence>
<sequence>MKTKSVLLLFVCYFFARSAANDEFLDDDYEEDPRNFDLDRVDSFREYVFGRDGESRRNIIDDELEDWPGRWMPDRPNDPTPSPKIFPKISETNVQSLHGIPMGYSSQNCDDAKSNLTMDWDGNPIVHTCYDKRIVPNRSTKAIMYCVLMPKYYVAMHKCMYEKIEYDEVVPVYGTHRPLWPVYGEYKFLPKQRWLHSLEHGAIVALYHPCANPMQVRRLKSLLAGCLRRHVISPYNLLDESHPLVLISWGCRLSMSYVNPELVIEFIREHARRGPEEISRDGDFVEGLLHRAEIVSDIDDTILCPNAHTF</sequence>
<dbReference type="GO" id="GO:0005737">
    <property type="term" value="C:cytoplasm"/>
    <property type="evidence" value="ECO:0007669"/>
    <property type="project" value="TreeGrafter"/>
</dbReference>
<dbReference type="InterPro" id="IPR021454">
    <property type="entry name" value="DUF3105"/>
</dbReference>
<evidence type="ECO:0000256" key="1">
    <source>
        <dbReference type="SAM" id="SignalP"/>
    </source>
</evidence>
<proteinExistence type="predicted"/>
<dbReference type="OMA" id="PAKCLNE"/>
<organism evidence="2">
    <name type="scientific">Apis mellifera</name>
    <name type="common">Honeybee</name>
    <dbReference type="NCBI Taxonomy" id="7460"/>
    <lineage>
        <taxon>Eukaryota</taxon>
        <taxon>Metazoa</taxon>
        <taxon>Ecdysozoa</taxon>
        <taxon>Arthropoda</taxon>
        <taxon>Hexapoda</taxon>
        <taxon>Insecta</taxon>
        <taxon>Pterygota</taxon>
        <taxon>Neoptera</taxon>
        <taxon>Endopterygota</taxon>
        <taxon>Hymenoptera</taxon>
        <taxon>Apocrita</taxon>
        <taxon>Aculeata</taxon>
        <taxon>Apoidea</taxon>
        <taxon>Anthophila</taxon>
        <taxon>Apidae</taxon>
        <taxon>Apis</taxon>
    </lineage>
</organism>
<dbReference type="GeneID" id="408327"/>
<dbReference type="RefSeq" id="XP_391879.2">
    <property type="nucleotide sequence ID" value="XM_391879.7"/>
</dbReference>
<keyword evidence="1" id="KW-0732">Signal</keyword>
<evidence type="ECO:0000313" key="4">
    <source>
        <dbReference type="RefSeq" id="XP_391879.2"/>
    </source>
</evidence>
<feature type="chain" id="PRO_5044660809" evidence="1">
    <location>
        <begin position="21"/>
        <end position="310"/>
    </location>
</feature>
<reference evidence="4" key="2">
    <citation type="submission" date="2025-04" db="UniProtKB">
        <authorList>
            <consortium name="RefSeq"/>
        </authorList>
    </citation>
    <scope>IDENTIFICATION</scope>
    <source>
        <strain evidence="4">DH4</strain>
        <tissue evidence="4">Whole body</tissue>
    </source>
</reference>
<dbReference type="AlphaFoldDB" id="A0A7M7R554"/>
<dbReference type="Pfam" id="PF11303">
    <property type="entry name" value="DUF3105"/>
    <property type="match status" value="1"/>
</dbReference>
<dbReference type="KEGG" id="ame:408327"/>
<accession>A0A8B9B2M7</accession>
<reference evidence="2" key="1">
    <citation type="submission" date="2021-01" db="UniProtKB">
        <authorList>
            <consortium name="EnsemblMetazoa"/>
        </authorList>
    </citation>
    <scope>IDENTIFICATION</scope>
    <source>
        <strain evidence="2">DH4</strain>
    </source>
</reference>
<dbReference type="PANTHER" id="PTHR34179">
    <property type="entry name" value="TUMOR PROTEIN P53-INDUCIBLE PROTEIN 13"/>
    <property type="match status" value="1"/>
</dbReference>
<accession>A0A7M7R554</accession>
<dbReference type="Proteomes" id="UP000005203">
    <property type="component" value="Linkage group LG11"/>
</dbReference>
<evidence type="ECO:0000313" key="3">
    <source>
        <dbReference type="Proteomes" id="UP000005203"/>
    </source>
</evidence>
<gene>
    <name evidence="2" type="primary">408327</name>
    <name evidence="4" type="synonym">LOC408327</name>
</gene>
<protein>
    <submittedName>
        <fullName evidence="4">Uncharacterized protein LOC408327</fullName>
    </submittedName>
</protein>
<feature type="signal peptide" evidence="1">
    <location>
        <begin position="1"/>
        <end position="20"/>
    </location>
</feature>
<dbReference type="EnsemblMetazoa" id="XM_391879">
    <property type="protein sequence ID" value="XP_391879"/>
    <property type="gene ID" value="LOC408327"/>
</dbReference>